<keyword evidence="3 7" id="KW-0479">Metal-binding</keyword>
<feature type="domain" description="Cytochrome c" evidence="9">
    <location>
        <begin position="307"/>
        <end position="441"/>
    </location>
</feature>
<reference evidence="10 11" key="1">
    <citation type="journal article" date="2020" name="Microbiol. Res.">
        <title>Flavobacterium pokkalii sp. nov., a novel plant growth promoting native rhizobacteria isolated from pokkali rice grown in coastal saline affected agricultural regions of southern India, Kerala.</title>
        <authorList>
            <person name="Menon R.R."/>
            <person name="Kumari S."/>
            <person name="Viver T."/>
            <person name="Rameshkumar N."/>
        </authorList>
    </citation>
    <scope>NUCLEOTIDE SEQUENCE [LARGE SCALE GENOMIC DNA]</scope>
    <source>
        <strain evidence="10 11">L1I52</strain>
    </source>
</reference>
<keyword evidence="8" id="KW-0175">Coiled coil</keyword>
<dbReference type="InterPro" id="IPR009056">
    <property type="entry name" value="Cyt_c-like_dom"/>
</dbReference>
<evidence type="ECO:0000256" key="6">
    <source>
        <dbReference type="ARBA" id="ARBA00023004"/>
    </source>
</evidence>
<comment type="caution">
    <text evidence="10">The sequence shown here is derived from an EMBL/GenBank/DDBJ whole genome shotgun (WGS) entry which is preliminary data.</text>
</comment>
<feature type="coiled-coil region" evidence="8">
    <location>
        <begin position="37"/>
        <end position="64"/>
    </location>
</feature>
<evidence type="ECO:0000256" key="8">
    <source>
        <dbReference type="SAM" id="Coils"/>
    </source>
</evidence>
<keyword evidence="6 7" id="KW-0408">Iron</keyword>
<dbReference type="RefSeq" id="WP_188220580.1">
    <property type="nucleotide sequence ID" value="NZ_NASZ01000011.1"/>
</dbReference>
<evidence type="ECO:0000256" key="1">
    <source>
        <dbReference type="ARBA" id="ARBA00004196"/>
    </source>
</evidence>
<proteinExistence type="predicted"/>
<sequence>MKLNTNNWIKARLLVLSLAFIVLLTSCEKKYTDLTIQEELISNIQKLNQKVVDFENVAEKSNDEKKIQLAFNQARLEYKKIEWAVEYFTPDPARFINGPALDELEVAENTFFPPNGFQVIEELIYPNYSIENKEELVRKIKILNGNLKQIEQHFSAISISNSHIMDASKMEVNRILALGITGFDSPIAFQSVPEAAVSLTSLKTLISKMKFNNPQSIKCEKEITNLINKAAEFCLKNTDFKTFDRVYFIKNFLNPISKYLVAFQKINKIEKSNRNSVVNPEATSIFDKKAFNVNAFIPSEEYQFSTEKAELGKQLFYDNSLSNSNTRSCSSCHNPEKAFTDGLKTNQSLSGNLLSRNTPTLTYASLQNAQFWDMRQLDLEKQSLDVIQNKDEMHGSISKAIVVLNSDKKYQQLFKNAFPKSKKIEEWQVQNALASYIRSLNAFDSKFDSYMRGESNDYTAEEKLGFNLFAGKAKCATCHFIPLFNGTVPPNFQKTEQEVIGTPADKNGKKISPDLGRYIQYQMPQLKNAFKTPSLRNIAVTAPYMHNGVFTTLEEVVDFYNKGGGIGLGLNVENQTLPSDNLELSPKEMKALVTFMKTLSDKEYQLK</sequence>
<evidence type="ECO:0000256" key="7">
    <source>
        <dbReference type="PROSITE-ProRule" id="PRU00433"/>
    </source>
</evidence>
<keyword evidence="11" id="KW-1185">Reference proteome</keyword>
<evidence type="ECO:0000256" key="5">
    <source>
        <dbReference type="ARBA" id="ARBA00023002"/>
    </source>
</evidence>
<dbReference type="PANTHER" id="PTHR30600:SF10">
    <property type="entry name" value="BLL6722 PROTEIN"/>
    <property type="match status" value="1"/>
</dbReference>
<evidence type="ECO:0000259" key="9">
    <source>
        <dbReference type="PROSITE" id="PS51007"/>
    </source>
</evidence>
<gene>
    <name evidence="10" type="ORF">B6A10_08790</name>
</gene>
<dbReference type="EMBL" id="NASZ01000011">
    <property type="protein sequence ID" value="MBD0725273.1"/>
    <property type="molecule type" value="Genomic_DNA"/>
</dbReference>
<keyword evidence="10" id="KW-0575">Peroxidase</keyword>
<name>A0ABR7UTC4_9FLAO</name>
<evidence type="ECO:0000313" key="10">
    <source>
        <dbReference type="EMBL" id="MBD0725273.1"/>
    </source>
</evidence>
<dbReference type="GO" id="GO:0004601">
    <property type="term" value="F:peroxidase activity"/>
    <property type="evidence" value="ECO:0007669"/>
    <property type="project" value="UniProtKB-KW"/>
</dbReference>
<evidence type="ECO:0000256" key="3">
    <source>
        <dbReference type="ARBA" id="ARBA00022723"/>
    </source>
</evidence>
<keyword evidence="5" id="KW-0560">Oxidoreductase</keyword>
<evidence type="ECO:0000313" key="11">
    <source>
        <dbReference type="Proteomes" id="UP000661715"/>
    </source>
</evidence>
<dbReference type="Proteomes" id="UP000661715">
    <property type="component" value="Unassembled WGS sequence"/>
</dbReference>
<dbReference type="InterPro" id="IPR004852">
    <property type="entry name" value="Di-haem_cyt_c_peroxidsae"/>
</dbReference>
<comment type="subcellular location">
    <subcellularLocation>
        <location evidence="1">Cell envelope</location>
    </subcellularLocation>
</comment>
<dbReference type="PROSITE" id="PS51007">
    <property type="entry name" value="CYTC"/>
    <property type="match status" value="2"/>
</dbReference>
<dbReference type="PROSITE" id="PS51257">
    <property type="entry name" value="PROKAR_LIPOPROTEIN"/>
    <property type="match status" value="1"/>
</dbReference>
<evidence type="ECO:0000256" key="2">
    <source>
        <dbReference type="ARBA" id="ARBA00022617"/>
    </source>
</evidence>
<feature type="domain" description="Cytochrome c" evidence="9">
    <location>
        <begin position="460"/>
        <end position="600"/>
    </location>
</feature>
<dbReference type="PANTHER" id="PTHR30600">
    <property type="entry name" value="CYTOCHROME C PEROXIDASE-RELATED"/>
    <property type="match status" value="1"/>
</dbReference>
<accession>A0ABR7UTC4</accession>
<dbReference type="Gene3D" id="1.10.760.10">
    <property type="entry name" value="Cytochrome c-like domain"/>
    <property type="match status" value="2"/>
</dbReference>
<keyword evidence="2 7" id="KW-0349">Heme</keyword>
<dbReference type="InterPro" id="IPR036909">
    <property type="entry name" value="Cyt_c-like_dom_sf"/>
</dbReference>
<keyword evidence="4" id="KW-0732">Signal</keyword>
<dbReference type="SUPFAM" id="SSF46626">
    <property type="entry name" value="Cytochrome c"/>
    <property type="match status" value="2"/>
</dbReference>
<evidence type="ECO:0000256" key="4">
    <source>
        <dbReference type="ARBA" id="ARBA00022729"/>
    </source>
</evidence>
<protein>
    <submittedName>
        <fullName evidence="10">Cytochrome-c peroxidase</fullName>
    </submittedName>
</protein>
<organism evidence="10 11">
    <name type="scientific">Flavobacterium pokkalii</name>
    <dbReference type="NCBI Taxonomy" id="1940408"/>
    <lineage>
        <taxon>Bacteria</taxon>
        <taxon>Pseudomonadati</taxon>
        <taxon>Bacteroidota</taxon>
        <taxon>Flavobacteriia</taxon>
        <taxon>Flavobacteriales</taxon>
        <taxon>Flavobacteriaceae</taxon>
        <taxon>Flavobacterium</taxon>
    </lineage>
</organism>
<dbReference type="Gene3D" id="1.20.1420.20">
    <property type="entry name" value="M75 peptidase, HXXE motif"/>
    <property type="match status" value="1"/>
</dbReference>
<dbReference type="Pfam" id="PF03150">
    <property type="entry name" value="CCP_MauG"/>
    <property type="match status" value="1"/>
</dbReference>
<dbReference type="InterPro" id="IPR038352">
    <property type="entry name" value="Imelysin_sf"/>
</dbReference>
<dbReference type="InterPro" id="IPR051395">
    <property type="entry name" value="Cytochrome_c_Peroxidase/MauG"/>
</dbReference>